<gene>
    <name evidence="1" type="ORF">Drgb5_00007</name>
</gene>
<organism evidence="1">
    <name type="scientific">Pectobacterium carotovorum</name>
    <name type="common">Erwinia carotovora</name>
    <dbReference type="NCBI Taxonomy" id="554"/>
    <lineage>
        <taxon>Bacteria</taxon>
        <taxon>Pseudomonadati</taxon>
        <taxon>Pseudomonadota</taxon>
        <taxon>Gammaproteobacteria</taxon>
        <taxon>Enterobacterales</taxon>
        <taxon>Pectobacteriaceae</taxon>
        <taxon>Pectobacterium</taxon>
    </lineage>
</organism>
<sequence>MEVLKGYGQLKTIKNFHSTAHALDYHQNTSFIKNRSEIQLGDSVFYYKKLTYNSESFVFGYVTGFSKKKMLNLLK</sequence>
<proteinExistence type="predicted"/>
<name>A0A0N9NLQ1_PECCA</name>
<dbReference type="AlphaFoldDB" id="A0A0N9NLQ1"/>
<reference evidence="1" key="1">
    <citation type="journal article" date="2015" name="Environ. Microbiol.">
        <title>Plasmids from the gut microbiome of cabbage root fly larvae encode SaxA that catalyses the conversion of the plant toxin 2-phenylethyl isothiocyanate.</title>
        <authorList>
            <person name="Welte C.U."/>
            <person name="de Graaf R.M."/>
            <person name="van den Bosch T.J."/>
            <person name="Op den Camp H.J."/>
            <person name="van Dam N.M."/>
            <person name="Jetten M.S."/>
        </authorList>
    </citation>
    <scope>NUCLEOTIDE SEQUENCE</scope>
    <source>
        <plasmid evidence="1">Drgb5</plasmid>
    </source>
</reference>
<geneLocation type="plasmid" evidence="1">
    <name>Drgb5</name>
</geneLocation>
<protein>
    <submittedName>
        <fullName evidence="1">Uncharacterized protein</fullName>
    </submittedName>
</protein>
<accession>A0A0N9NLQ1</accession>
<dbReference type="EMBL" id="KT351736">
    <property type="protein sequence ID" value="ALG88730.1"/>
    <property type="molecule type" value="Genomic_DNA"/>
</dbReference>
<reference evidence="1" key="2">
    <citation type="submission" date="2015-07" db="EMBL/GenBank/DDBJ databases">
        <authorList>
            <person name="Welte C."/>
            <person name="de Graaf R."/>
            <person name="van den Bosch T.J.M."/>
            <person name="Op den Camp H."/>
            <person name="van Dam N."/>
            <person name="Jetten M."/>
        </authorList>
    </citation>
    <scope>NUCLEOTIDE SEQUENCE</scope>
    <source>
        <plasmid evidence="1">Drgb5</plasmid>
    </source>
</reference>
<evidence type="ECO:0000313" key="1">
    <source>
        <dbReference type="EMBL" id="ALG88730.1"/>
    </source>
</evidence>
<keyword evidence="1" id="KW-0614">Plasmid</keyword>